<proteinExistence type="inferred from homology"/>
<evidence type="ECO:0000256" key="4">
    <source>
        <dbReference type="ARBA" id="ARBA00022989"/>
    </source>
</evidence>
<evidence type="ECO:0000256" key="3">
    <source>
        <dbReference type="ARBA" id="ARBA00022692"/>
    </source>
</evidence>
<evidence type="ECO:0000256" key="8">
    <source>
        <dbReference type="SAM" id="MobiDB-lite"/>
    </source>
</evidence>
<feature type="transmembrane region" description="Helical" evidence="9">
    <location>
        <begin position="26"/>
        <end position="46"/>
    </location>
</feature>
<keyword evidence="7" id="KW-0175">Coiled coil</keyword>
<keyword evidence="2" id="KW-1003">Cell membrane</keyword>
<evidence type="ECO:0000256" key="2">
    <source>
        <dbReference type="ARBA" id="ARBA00022475"/>
    </source>
</evidence>
<organism evidence="11 12">
    <name type="scientific">Evansella vedderi</name>
    <dbReference type="NCBI Taxonomy" id="38282"/>
    <lineage>
        <taxon>Bacteria</taxon>
        <taxon>Bacillati</taxon>
        <taxon>Bacillota</taxon>
        <taxon>Bacilli</taxon>
        <taxon>Bacillales</taxon>
        <taxon>Bacillaceae</taxon>
        <taxon>Evansella</taxon>
    </lineage>
</organism>
<evidence type="ECO:0000259" key="10">
    <source>
        <dbReference type="Pfam" id="PF01618"/>
    </source>
</evidence>
<feature type="region of interest" description="Disordered" evidence="8">
    <location>
        <begin position="598"/>
        <end position="619"/>
    </location>
</feature>
<evidence type="ECO:0000313" key="12">
    <source>
        <dbReference type="Proteomes" id="UP001230005"/>
    </source>
</evidence>
<reference evidence="11 12" key="1">
    <citation type="submission" date="2023-07" db="EMBL/GenBank/DDBJ databases">
        <title>Genomic Encyclopedia of Type Strains, Phase IV (KMG-IV): sequencing the most valuable type-strain genomes for metagenomic binning, comparative biology and taxonomic classification.</title>
        <authorList>
            <person name="Goeker M."/>
        </authorList>
    </citation>
    <scope>NUCLEOTIDE SEQUENCE [LARGE SCALE GENOMIC DNA]</scope>
    <source>
        <strain evidence="11 12">DSM 9768</strain>
    </source>
</reference>
<dbReference type="RefSeq" id="WP_307329426.1">
    <property type="nucleotide sequence ID" value="NZ_JAUSUG010000019.1"/>
</dbReference>
<feature type="domain" description="MotA/TolQ/ExbB proton channel" evidence="10">
    <location>
        <begin position="107"/>
        <end position="176"/>
    </location>
</feature>
<evidence type="ECO:0000256" key="1">
    <source>
        <dbReference type="ARBA" id="ARBA00004651"/>
    </source>
</evidence>
<evidence type="ECO:0000256" key="5">
    <source>
        <dbReference type="ARBA" id="ARBA00023136"/>
    </source>
</evidence>
<dbReference type="SUPFAM" id="SSF58113">
    <property type="entry name" value="Apolipoprotein A-I"/>
    <property type="match status" value="1"/>
</dbReference>
<keyword evidence="12" id="KW-1185">Reference proteome</keyword>
<name>A0ABU0A333_9BACI</name>
<keyword evidence="6" id="KW-0813">Transport</keyword>
<keyword evidence="5 9" id="KW-0472">Membrane</keyword>
<dbReference type="Pfam" id="PF01618">
    <property type="entry name" value="MotA_ExbB"/>
    <property type="match status" value="1"/>
</dbReference>
<evidence type="ECO:0000313" key="11">
    <source>
        <dbReference type="EMBL" id="MDQ0256765.1"/>
    </source>
</evidence>
<dbReference type="Gene3D" id="1.10.287.950">
    <property type="entry name" value="Methyl-accepting chemotaxis protein"/>
    <property type="match status" value="1"/>
</dbReference>
<comment type="similarity">
    <text evidence="6">Belongs to the exbB/tolQ family.</text>
</comment>
<evidence type="ECO:0000256" key="7">
    <source>
        <dbReference type="SAM" id="Coils"/>
    </source>
</evidence>
<evidence type="ECO:0000256" key="9">
    <source>
        <dbReference type="SAM" id="Phobius"/>
    </source>
</evidence>
<sequence length="619" mass="70719">MVETILRFFISEQQAQSILSNPFIEFIFMVLFFIFTVAIIAHFILYGRLSRIRNHLNVTNSLDIDPLNKFKAEFDEKKEQESLKVETFVQKKFSSWRVVNVPVVSLIKMIQMTVSILILIGVLGTFIGLAMSLGSIDGTGDQLVENVASVLAGLDVAFFTSIAGMGLSLIMTLVTKVANTEYMLTDIMLKTESYLEENEQDAMAKLIDVSKNINGSIVELRETNQKSLQNIEKAFHGFQEYTVGLQQSAKDLAKFNEGLSANLKDFTSLFTNIQKVTDGLDGSVTKLNKNFDQLFSYFNKMDKRNERMTNAFQETYKRIEELTSSQMETLNNFQEAVEDWREYINGISDRQEAIHGSFERMISQSDNLVKIMKENNKQFRGIFGDDLSARIGNINSYLKELRHDFDKLGNSVVRLPDALEAINIAQGEYRNMFSDRFEELREFNKDFNSHLKNHVAESNALEKHLSDATRSYEQIAMKNGQLLQEINRTVSQMTDSFNHRENQLESSVGVLKDTLSRYVASLEGTLGDRLDKVGRNIGDYVVDMNDAIKKEFKQIGDITEDHQQRSARHTQQMMNDLAQEFQNLNRQLQSFIQEVARQRVSPDPMRQPGNGRVRIGSND</sequence>
<dbReference type="Proteomes" id="UP001230005">
    <property type="component" value="Unassembled WGS sequence"/>
</dbReference>
<evidence type="ECO:0000256" key="6">
    <source>
        <dbReference type="RuleBase" id="RU004057"/>
    </source>
</evidence>
<dbReference type="SUPFAM" id="SSF58104">
    <property type="entry name" value="Methyl-accepting chemotaxis protein (MCP) signaling domain"/>
    <property type="match status" value="1"/>
</dbReference>
<accession>A0ABU0A333</accession>
<keyword evidence="6" id="KW-0653">Protein transport</keyword>
<keyword evidence="4 9" id="KW-1133">Transmembrane helix</keyword>
<feature type="transmembrane region" description="Helical" evidence="9">
    <location>
        <begin position="156"/>
        <end position="174"/>
    </location>
</feature>
<comment type="caution">
    <text evidence="11">The sequence shown here is derived from an EMBL/GenBank/DDBJ whole genome shotgun (WGS) entry which is preliminary data.</text>
</comment>
<feature type="transmembrane region" description="Helical" evidence="9">
    <location>
        <begin position="116"/>
        <end position="136"/>
    </location>
</feature>
<dbReference type="Gene3D" id="1.20.120.20">
    <property type="entry name" value="Apolipoprotein"/>
    <property type="match status" value="1"/>
</dbReference>
<dbReference type="InterPro" id="IPR002898">
    <property type="entry name" value="MotA_ExbB_proton_chnl"/>
</dbReference>
<protein>
    <submittedName>
        <fullName evidence="11">Chromosome segregation ATPase</fullName>
    </submittedName>
</protein>
<keyword evidence="3 9" id="KW-0812">Transmembrane</keyword>
<dbReference type="EMBL" id="JAUSUG010000019">
    <property type="protein sequence ID" value="MDQ0256765.1"/>
    <property type="molecule type" value="Genomic_DNA"/>
</dbReference>
<comment type="subcellular location">
    <subcellularLocation>
        <location evidence="1">Cell membrane</location>
        <topology evidence="1">Multi-pass membrane protein</topology>
    </subcellularLocation>
    <subcellularLocation>
        <location evidence="6">Membrane</location>
        <topology evidence="6">Multi-pass membrane protein</topology>
    </subcellularLocation>
</comment>
<gene>
    <name evidence="11" type="ORF">J2S74_004187</name>
</gene>
<feature type="coiled-coil region" evidence="7">
    <location>
        <begin position="567"/>
        <end position="594"/>
    </location>
</feature>